<evidence type="ECO:0000256" key="5">
    <source>
        <dbReference type="ARBA" id="ARBA00022670"/>
    </source>
</evidence>
<dbReference type="GO" id="GO:0046872">
    <property type="term" value="F:metal ion binding"/>
    <property type="evidence" value="ECO:0007669"/>
    <property type="project" value="UniProtKB-KW"/>
</dbReference>
<dbReference type="AlphaFoldDB" id="A0A1F8AUY0"/>
<dbReference type="CDD" id="cd06158">
    <property type="entry name" value="S2P-M50_like_1"/>
    <property type="match status" value="1"/>
</dbReference>
<feature type="transmembrane region" description="Helical" evidence="13">
    <location>
        <begin position="118"/>
        <end position="143"/>
    </location>
</feature>
<feature type="domain" description="Peptidase M50" evidence="14">
    <location>
        <begin position="16"/>
        <end position="111"/>
    </location>
</feature>
<evidence type="ECO:0000256" key="4">
    <source>
        <dbReference type="ARBA" id="ARBA00022475"/>
    </source>
</evidence>
<comment type="subcellular location">
    <subcellularLocation>
        <location evidence="2">Cell membrane</location>
        <topology evidence="2">Multi-pass membrane protein</topology>
    </subcellularLocation>
</comment>
<feature type="domain" description="Peptidase M50" evidence="14">
    <location>
        <begin position="124"/>
        <end position="181"/>
    </location>
</feature>
<sequence>MLDFLFTSPIIFFTWIAALLFAITIHEFSHAWTADRLGDPTPRLQGRITLNPIAHLDPLGTFMLIFFRFGWGKPVQFDPFNLKNPRRDAAVISLAGPAANLVAATALSLILRTMGAALPLIVTETFIPTFIILNVLLAIFNLIPIHPLDGGKILVGLLPAKDAHELDGFLHKYGIFILFLLIFPFAGTSPISSFLSPVMSFFLKILLPASATLV</sequence>
<keyword evidence="9" id="KW-0862">Zinc</keyword>
<evidence type="ECO:0000256" key="2">
    <source>
        <dbReference type="ARBA" id="ARBA00004651"/>
    </source>
</evidence>
<evidence type="ECO:0000256" key="1">
    <source>
        <dbReference type="ARBA" id="ARBA00001947"/>
    </source>
</evidence>
<dbReference type="GO" id="GO:0005886">
    <property type="term" value="C:plasma membrane"/>
    <property type="evidence" value="ECO:0007669"/>
    <property type="project" value="UniProtKB-SubCell"/>
</dbReference>
<dbReference type="GO" id="GO:0006508">
    <property type="term" value="P:proteolysis"/>
    <property type="evidence" value="ECO:0007669"/>
    <property type="project" value="UniProtKB-KW"/>
</dbReference>
<protein>
    <recommendedName>
        <fullName evidence="14">Peptidase M50 domain-containing protein</fullName>
    </recommendedName>
</protein>
<dbReference type="PANTHER" id="PTHR35864">
    <property type="entry name" value="ZINC METALLOPROTEASE MJ0611-RELATED"/>
    <property type="match status" value="1"/>
</dbReference>
<organism evidence="15 16">
    <name type="scientific">Candidatus Woesebacteria bacterium RIFCSPHIGHO2_12_FULL_41_24</name>
    <dbReference type="NCBI Taxonomy" id="1802510"/>
    <lineage>
        <taxon>Bacteria</taxon>
        <taxon>Candidatus Woeseibacteriota</taxon>
    </lineage>
</organism>
<reference evidence="15 16" key="1">
    <citation type="journal article" date="2016" name="Nat. Commun.">
        <title>Thousands of microbial genomes shed light on interconnected biogeochemical processes in an aquifer system.</title>
        <authorList>
            <person name="Anantharaman K."/>
            <person name="Brown C.T."/>
            <person name="Hug L.A."/>
            <person name="Sharon I."/>
            <person name="Castelle C.J."/>
            <person name="Probst A.J."/>
            <person name="Thomas B.C."/>
            <person name="Singh A."/>
            <person name="Wilkins M.J."/>
            <person name="Karaoz U."/>
            <person name="Brodie E.L."/>
            <person name="Williams K.H."/>
            <person name="Hubbard S.S."/>
            <person name="Banfield J.F."/>
        </authorList>
    </citation>
    <scope>NUCLEOTIDE SEQUENCE [LARGE SCALE GENOMIC DNA]</scope>
</reference>
<dbReference type="PANTHER" id="PTHR35864:SF1">
    <property type="entry name" value="ZINC METALLOPROTEASE YWHC-RELATED"/>
    <property type="match status" value="1"/>
</dbReference>
<evidence type="ECO:0000256" key="13">
    <source>
        <dbReference type="SAM" id="Phobius"/>
    </source>
</evidence>
<keyword evidence="4" id="KW-1003">Cell membrane</keyword>
<keyword evidence="11" id="KW-0482">Metalloprotease</keyword>
<feature type="transmembrane region" description="Helical" evidence="13">
    <location>
        <begin position="6"/>
        <end position="28"/>
    </location>
</feature>
<evidence type="ECO:0000313" key="16">
    <source>
        <dbReference type="Proteomes" id="UP000178603"/>
    </source>
</evidence>
<accession>A0A1F8AUY0</accession>
<keyword evidence="8" id="KW-0378">Hydrolase</keyword>
<comment type="similarity">
    <text evidence="3">Belongs to the peptidase M50B family.</text>
</comment>
<feature type="transmembrane region" description="Helical" evidence="13">
    <location>
        <begin position="48"/>
        <end position="69"/>
    </location>
</feature>
<keyword evidence="7" id="KW-0479">Metal-binding</keyword>
<evidence type="ECO:0000256" key="9">
    <source>
        <dbReference type="ARBA" id="ARBA00022833"/>
    </source>
</evidence>
<dbReference type="InterPro" id="IPR008915">
    <property type="entry name" value="Peptidase_M50"/>
</dbReference>
<feature type="transmembrane region" description="Helical" evidence="13">
    <location>
        <begin position="173"/>
        <end position="195"/>
    </location>
</feature>
<dbReference type="Proteomes" id="UP000178603">
    <property type="component" value="Unassembled WGS sequence"/>
</dbReference>
<evidence type="ECO:0000256" key="11">
    <source>
        <dbReference type="ARBA" id="ARBA00023049"/>
    </source>
</evidence>
<dbReference type="InterPro" id="IPR044537">
    <property type="entry name" value="Rip2-like"/>
</dbReference>
<evidence type="ECO:0000256" key="10">
    <source>
        <dbReference type="ARBA" id="ARBA00022989"/>
    </source>
</evidence>
<evidence type="ECO:0000313" key="15">
    <source>
        <dbReference type="EMBL" id="OGM55536.1"/>
    </source>
</evidence>
<evidence type="ECO:0000256" key="3">
    <source>
        <dbReference type="ARBA" id="ARBA00007931"/>
    </source>
</evidence>
<dbReference type="Pfam" id="PF02163">
    <property type="entry name" value="Peptidase_M50"/>
    <property type="match status" value="2"/>
</dbReference>
<evidence type="ECO:0000256" key="6">
    <source>
        <dbReference type="ARBA" id="ARBA00022692"/>
    </source>
</evidence>
<evidence type="ECO:0000259" key="14">
    <source>
        <dbReference type="Pfam" id="PF02163"/>
    </source>
</evidence>
<gene>
    <name evidence="15" type="ORF">A3E44_01280</name>
</gene>
<comment type="cofactor">
    <cofactor evidence="1">
        <name>Zn(2+)</name>
        <dbReference type="ChEBI" id="CHEBI:29105"/>
    </cofactor>
</comment>
<comment type="caution">
    <text evidence="15">The sequence shown here is derived from an EMBL/GenBank/DDBJ whole genome shotgun (WGS) entry which is preliminary data.</text>
</comment>
<evidence type="ECO:0000256" key="7">
    <source>
        <dbReference type="ARBA" id="ARBA00022723"/>
    </source>
</evidence>
<keyword evidence="12 13" id="KW-0472">Membrane</keyword>
<proteinExistence type="inferred from homology"/>
<dbReference type="GO" id="GO:0008237">
    <property type="term" value="F:metallopeptidase activity"/>
    <property type="evidence" value="ECO:0007669"/>
    <property type="project" value="UniProtKB-KW"/>
</dbReference>
<evidence type="ECO:0000256" key="8">
    <source>
        <dbReference type="ARBA" id="ARBA00022801"/>
    </source>
</evidence>
<keyword evidence="5" id="KW-0645">Protease</keyword>
<feature type="transmembrane region" description="Helical" evidence="13">
    <location>
        <begin position="89"/>
        <end position="111"/>
    </location>
</feature>
<dbReference type="EMBL" id="MGGW01000002">
    <property type="protein sequence ID" value="OGM55536.1"/>
    <property type="molecule type" value="Genomic_DNA"/>
</dbReference>
<keyword evidence="10 13" id="KW-1133">Transmembrane helix</keyword>
<name>A0A1F8AUY0_9BACT</name>
<keyword evidence="6 13" id="KW-0812">Transmembrane</keyword>
<dbReference type="InterPro" id="IPR052348">
    <property type="entry name" value="Metallopeptidase_M50B"/>
</dbReference>
<evidence type="ECO:0000256" key="12">
    <source>
        <dbReference type="ARBA" id="ARBA00023136"/>
    </source>
</evidence>